<evidence type="ECO:0000313" key="6">
    <source>
        <dbReference type="Proteomes" id="UP000287394"/>
    </source>
</evidence>
<dbReference type="Pfam" id="PF00933">
    <property type="entry name" value="Glyco_hydro_3"/>
    <property type="match status" value="1"/>
</dbReference>
<accession>A0A402CYA6</accession>
<evidence type="ECO:0000256" key="1">
    <source>
        <dbReference type="ARBA" id="ARBA00005336"/>
    </source>
</evidence>
<organism evidence="5 6">
    <name type="scientific">Capsulimonas corticalis</name>
    <dbReference type="NCBI Taxonomy" id="2219043"/>
    <lineage>
        <taxon>Bacteria</taxon>
        <taxon>Bacillati</taxon>
        <taxon>Armatimonadota</taxon>
        <taxon>Armatimonadia</taxon>
        <taxon>Capsulimonadales</taxon>
        <taxon>Capsulimonadaceae</taxon>
        <taxon>Capsulimonas</taxon>
    </lineage>
</organism>
<dbReference type="EMBL" id="AP025739">
    <property type="protein sequence ID" value="BDI31403.1"/>
    <property type="molecule type" value="Genomic_DNA"/>
</dbReference>
<name>A0A402CYA6_9BACT</name>
<dbReference type="InterPro" id="IPR017853">
    <property type="entry name" value="GH"/>
</dbReference>
<dbReference type="RefSeq" id="WP_165864314.1">
    <property type="nucleotide sequence ID" value="NZ_AP025739.1"/>
</dbReference>
<dbReference type="InterPro" id="IPR050226">
    <property type="entry name" value="NagZ_Beta-hexosaminidase"/>
</dbReference>
<dbReference type="Proteomes" id="UP000287394">
    <property type="component" value="Chromosome"/>
</dbReference>
<dbReference type="KEGG" id="ccot:CCAX7_34540"/>
<protein>
    <recommendedName>
        <fullName evidence="4">Glycoside hydrolase family 3 N-terminal domain-containing protein</fullName>
    </recommendedName>
</protein>
<evidence type="ECO:0000313" key="5">
    <source>
        <dbReference type="EMBL" id="BDI31403.1"/>
    </source>
</evidence>
<dbReference type="GO" id="GO:0005975">
    <property type="term" value="P:carbohydrate metabolic process"/>
    <property type="evidence" value="ECO:0007669"/>
    <property type="project" value="InterPro"/>
</dbReference>
<dbReference type="FunCoup" id="A0A402CYA6">
    <property type="interactions" value="152"/>
</dbReference>
<dbReference type="InterPro" id="IPR036962">
    <property type="entry name" value="Glyco_hydro_3_N_sf"/>
</dbReference>
<proteinExistence type="inferred from homology"/>
<keyword evidence="3" id="KW-0326">Glycosidase</keyword>
<dbReference type="PANTHER" id="PTHR30480:SF16">
    <property type="entry name" value="GLYCOSIDE HYDROLASE FAMILY 3 DOMAIN PROTEIN"/>
    <property type="match status" value="1"/>
</dbReference>
<gene>
    <name evidence="5" type="ORF">CCAX7_34540</name>
</gene>
<dbReference type="NCBIfam" id="NF003740">
    <property type="entry name" value="PRK05337.1"/>
    <property type="match status" value="1"/>
</dbReference>
<feature type="domain" description="Glycoside hydrolase family 3 N-terminal" evidence="4">
    <location>
        <begin position="11"/>
        <end position="337"/>
    </location>
</feature>
<keyword evidence="6" id="KW-1185">Reference proteome</keyword>
<dbReference type="Gene3D" id="3.20.20.300">
    <property type="entry name" value="Glycoside hydrolase, family 3, N-terminal domain"/>
    <property type="match status" value="1"/>
</dbReference>
<keyword evidence="2" id="KW-0378">Hydrolase</keyword>
<sequence length="372" mass="39338">MNVPTSPDLPAKIGQLLFFGWIGETPESARTVNTHAATLIEELAVGGVILMARNIGTAGETRAMLSALQARAAARGLPPLFVAIDQEGGRVSHFAAPDYTRFPAAKTIGDTADSENARRIARAIAEELKSVGINWDFAPVLDVNNNPKNPVIGNRSYGDDPARAAQMGAAAVRGFQDDAHLLACGKHFPGHGDTEVDSHHALPTIRVDRARLDAVELVPFRAAIAAGLAGMMTSHIVFTELDASLPATLSPAILTGLLRGDLGYEGLIITDCLEMKGVADHWGSAEAAVLALEAGADILLCCHTLATQFGIRDAILEAVRNERITEARIDKSLARIAAAKTRWAQTPAAYPEIDFAEHQALVARVTAAAGRG</sequence>
<dbReference type="PANTHER" id="PTHR30480">
    <property type="entry name" value="BETA-HEXOSAMINIDASE-RELATED"/>
    <property type="match status" value="1"/>
</dbReference>
<dbReference type="InterPro" id="IPR001764">
    <property type="entry name" value="Glyco_hydro_3_N"/>
</dbReference>
<dbReference type="GO" id="GO:0009254">
    <property type="term" value="P:peptidoglycan turnover"/>
    <property type="evidence" value="ECO:0007669"/>
    <property type="project" value="TreeGrafter"/>
</dbReference>
<dbReference type="SUPFAM" id="SSF51445">
    <property type="entry name" value="(Trans)glycosidases"/>
    <property type="match status" value="1"/>
</dbReference>
<dbReference type="GO" id="GO:0004553">
    <property type="term" value="F:hydrolase activity, hydrolyzing O-glycosyl compounds"/>
    <property type="evidence" value="ECO:0007669"/>
    <property type="project" value="InterPro"/>
</dbReference>
<reference evidence="5 6" key="1">
    <citation type="journal article" date="2019" name="Int. J. Syst. Evol. Microbiol.">
        <title>Capsulimonas corticalis gen. nov., sp. nov., an aerobic capsulated bacterium, of a novel bacterial order, Capsulimonadales ord. nov., of the class Armatimonadia of the phylum Armatimonadetes.</title>
        <authorList>
            <person name="Li J."/>
            <person name="Kudo C."/>
            <person name="Tonouchi A."/>
        </authorList>
    </citation>
    <scope>NUCLEOTIDE SEQUENCE [LARGE SCALE GENOMIC DNA]</scope>
    <source>
        <strain evidence="5 6">AX-7</strain>
    </source>
</reference>
<evidence type="ECO:0000256" key="3">
    <source>
        <dbReference type="ARBA" id="ARBA00023295"/>
    </source>
</evidence>
<dbReference type="AlphaFoldDB" id="A0A402CYA6"/>
<evidence type="ECO:0000259" key="4">
    <source>
        <dbReference type="Pfam" id="PF00933"/>
    </source>
</evidence>
<evidence type="ECO:0000256" key="2">
    <source>
        <dbReference type="ARBA" id="ARBA00022801"/>
    </source>
</evidence>
<comment type="similarity">
    <text evidence="1">Belongs to the glycosyl hydrolase 3 family.</text>
</comment>